<gene>
    <name evidence="9" type="ORF">ON753_04335</name>
</gene>
<keyword evidence="4 7" id="KW-1133">Transmembrane helix</keyword>
<evidence type="ECO:0000256" key="1">
    <source>
        <dbReference type="ARBA" id="ARBA00004127"/>
    </source>
</evidence>
<organism evidence="9 10">
    <name type="scientific">Roseibium salinum</name>
    <dbReference type="NCBI Taxonomy" id="1604349"/>
    <lineage>
        <taxon>Bacteria</taxon>
        <taxon>Pseudomonadati</taxon>
        <taxon>Pseudomonadota</taxon>
        <taxon>Alphaproteobacteria</taxon>
        <taxon>Hyphomicrobiales</taxon>
        <taxon>Stappiaceae</taxon>
        <taxon>Roseibium</taxon>
    </lineage>
</organism>
<dbReference type="PANTHER" id="PTHR43507:SF1">
    <property type="entry name" value="NADH-UBIQUINONE OXIDOREDUCTASE CHAIN 4"/>
    <property type="match status" value="1"/>
</dbReference>
<feature type="transmembrane region" description="Helical" evidence="7">
    <location>
        <begin position="383"/>
        <end position="405"/>
    </location>
</feature>
<protein>
    <submittedName>
        <fullName evidence="9">NADH-quinone oxidoreductase subunit M</fullName>
        <ecNumber evidence="9">1.6.5.-</ecNumber>
    </submittedName>
</protein>
<dbReference type="EMBL" id="JAPEVI010000002">
    <property type="protein sequence ID" value="MCX2721637.1"/>
    <property type="molecule type" value="Genomic_DNA"/>
</dbReference>
<sequence length="497" mass="52831">MLTLSILIPLLASLVLALTPGLGERAARWTAVTASAVPLVLLVFVWMRFDTSEGAPVFQSVAEVGWIPTLNVAWRVGVDGMSLAIALMSALLFLAAIAWPAEVLGRARLYYGWFLFLESVSLGLFLTLDLLVFYVFFDLSLVGMYFLICRWGHGQAQRAALKFFIYTLAGSLAILLAILGLVLASDPITFDMRELIARRPLGGADLRASLVLAGFLVGFAIKTPLVPFHTWLPPAHVDAPGPASAILAGVLLKMGTYGMVRVPLSMMPDAFARYALPIGIIAVISILWGALVAYAQPNLKRRIAYTSVNHMGYTVLGIAAAGALAVNGSEAGRQLALTGAVTEMVAHGLITGALFLIAGAFWRRTEDYELSHYGGLASVAPKLSAMTILAAFASLGLPALAGFVAEFQIFAGTFAVYPWLAAIGLLGIVITAALFLTMVQQLFFGPLPEDGRAFPDLDATETWVLGALLLLVVLIGVYPRWLLDLIAAGAAPITGAG</sequence>
<feature type="transmembrane region" description="Helical" evidence="7">
    <location>
        <begin position="274"/>
        <end position="295"/>
    </location>
</feature>
<evidence type="ECO:0000256" key="2">
    <source>
        <dbReference type="ARBA" id="ARBA00009025"/>
    </source>
</evidence>
<evidence type="ECO:0000256" key="5">
    <source>
        <dbReference type="ARBA" id="ARBA00023136"/>
    </source>
</evidence>
<dbReference type="InterPro" id="IPR010227">
    <property type="entry name" value="NADH_Q_OxRdtase_chainM/4"/>
</dbReference>
<name>A0ABT3QXJ7_9HYPH</name>
<dbReference type="GO" id="GO:0016491">
    <property type="term" value="F:oxidoreductase activity"/>
    <property type="evidence" value="ECO:0007669"/>
    <property type="project" value="UniProtKB-KW"/>
</dbReference>
<feature type="domain" description="NADH:quinone oxidoreductase/Mrp antiporter transmembrane" evidence="8">
    <location>
        <begin position="129"/>
        <end position="431"/>
    </location>
</feature>
<feature type="transmembrane region" description="Helical" evidence="7">
    <location>
        <begin position="417"/>
        <end position="443"/>
    </location>
</feature>
<feature type="transmembrane region" description="Helical" evidence="7">
    <location>
        <begin position="27"/>
        <end position="47"/>
    </location>
</feature>
<feature type="transmembrane region" description="Helical" evidence="7">
    <location>
        <begin position="241"/>
        <end position="262"/>
    </location>
</feature>
<accession>A0ABT3QXJ7</accession>
<dbReference type="EC" id="1.6.5.-" evidence="9"/>
<comment type="caution">
    <text evidence="9">The sequence shown here is derived from an EMBL/GenBank/DDBJ whole genome shotgun (WGS) entry which is preliminary data.</text>
</comment>
<evidence type="ECO:0000256" key="4">
    <source>
        <dbReference type="ARBA" id="ARBA00022989"/>
    </source>
</evidence>
<feature type="transmembrane region" description="Helical" evidence="7">
    <location>
        <begin position="340"/>
        <end position="363"/>
    </location>
</feature>
<feature type="transmembrane region" description="Helical" evidence="7">
    <location>
        <begin position="463"/>
        <end position="483"/>
    </location>
</feature>
<dbReference type="InterPro" id="IPR003918">
    <property type="entry name" value="NADH_UbQ_OxRdtase"/>
</dbReference>
<dbReference type="Pfam" id="PF00361">
    <property type="entry name" value="Proton_antipo_M"/>
    <property type="match status" value="1"/>
</dbReference>
<evidence type="ECO:0000313" key="10">
    <source>
        <dbReference type="Proteomes" id="UP001300261"/>
    </source>
</evidence>
<evidence type="ECO:0000256" key="7">
    <source>
        <dbReference type="SAM" id="Phobius"/>
    </source>
</evidence>
<comment type="similarity">
    <text evidence="2">Belongs to the complex I subunit 4 family.</text>
</comment>
<feature type="transmembrane region" description="Helical" evidence="7">
    <location>
        <begin position="310"/>
        <end position="328"/>
    </location>
</feature>
<dbReference type="PANTHER" id="PTHR43507">
    <property type="entry name" value="NADH-UBIQUINONE OXIDOREDUCTASE CHAIN 4"/>
    <property type="match status" value="1"/>
</dbReference>
<proteinExistence type="inferred from homology"/>
<reference evidence="9 10" key="1">
    <citation type="journal article" date="2016" name="Int. J. Syst. Evol. Microbiol.">
        <title>Labrenzia salina sp. nov., isolated from the rhizosphere of the halophyte Arthrocnemum macrostachyum.</title>
        <authorList>
            <person name="Camacho M."/>
            <person name="Redondo-Gomez S."/>
            <person name="Rodriguez-Llorente I."/>
            <person name="Rohde M."/>
            <person name="Sproer C."/>
            <person name="Schumann P."/>
            <person name="Klenk H.P."/>
            <person name="Montero-Calasanz M.D.C."/>
        </authorList>
    </citation>
    <scope>NUCLEOTIDE SEQUENCE [LARGE SCALE GENOMIC DNA]</scope>
    <source>
        <strain evidence="9 10">DSM 29163</strain>
    </source>
</reference>
<dbReference type="PRINTS" id="PR01437">
    <property type="entry name" value="NUOXDRDTASE4"/>
</dbReference>
<feature type="transmembrane region" description="Helical" evidence="7">
    <location>
        <begin position="204"/>
        <end position="221"/>
    </location>
</feature>
<dbReference type="RefSeq" id="WP_265961326.1">
    <property type="nucleotide sequence ID" value="NZ_JAPEVI010000002.1"/>
</dbReference>
<keyword evidence="9" id="KW-0560">Oxidoreductase</keyword>
<evidence type="ECO:0000259" key="8">
    <source>
        <dbReference type="Pfam" id="PF00361"/>
    </source>
</evidence>
<evidence type="ECO:0000256" key="3">
    <source>
        <dbReference type="ARBA" id="ARBA00022692"/>
    </source>
</evidence>
<keyword evidence="5 7" id="KW-0472">Membrane</keyword>
<feature type="transmembrane region" description="Helical" evidence="7">
    <location>
        <begin position="163"/>
        <end position="184"/>
    </location>
</feature>
<evidence type="ECO:0000256" key="6">
    <source>
        <dbReference type="RuleBase" id="RU000320"/>
    </source>
</evidence>
<dbReference type="Proteomes" id="UP001300261">
    <property type="component" value="Unassembled WGS sequence"/>
</dbReference>
<keyword evidence="3 6" id="KW-0812">Transmembrane</keyword>
<feature type="transmembrane region" description="Helical" evidence="7">
    <location>
        <begin position="80"/>
        <end position="101"/>
    </location>
</feature>
<feature type="transmembrane region" description="Helical" evidence="7">
    <location>
        <begin position="113"/>
        <end position="137"/>
    </location>
</feature>
<dbReference type="NCBIfam" id="TIGR01972">
    <property type="entry name" value="NDH_I_M"/>
    <property type="match status" value="1"/>
</dbReference>
<keyword evidence="10" id="KW-1185">Reference proteome</keyword>
<evidence type="ECO:0000313" key="9">
    <source>
        <dbReference type="EMBL" id="MCX2721637.1"/>
    </source>
</evidence>
<dbReference type="InterPro" id="IPR001750">
    <property type="entry name" value="ND/Mrp_TM"/>
</dbReference>
<comment type="subcellular location">
    <subcellularLocation>
        <location evidence="1">Endomembrane system</location>
        <topology evidence="1">Multi-pass membrane protein</topology>
    </subcellularLocation>
    <subcellularLocation>
        <location evidence="6">Membrane</location>
        <topology evidence="6">Multi-pass membrane protein</topology>
    </subcellularLocation>
</comment>